<dbReference type="Pfam" id="PF08640">
    <property type="entry name" value="U3_assoc_6"/>
    <property type="match status" value="1"/>
</dbReference>
<keyword evidence="2" id="KW-0698">rRNA processing</keyword>
<dbReference type="AlphaFoldDB" id="A0A976MC40"/>
<dbReference type="SUPFAM" id="SSF48452">
    <property type="entry name" value="TPR-like"/>
    <property type="match status" value="1"/>
</dbReference>
<proteinExistence type="predicted"/>
<evidence type="ECO:0000259" key="6">
    <source>
        <dbReference type="Pfam" id="PF08640"/>
    </source>
</evidence>
<dbReference type="PANTHER" id="PTHR23271">
    <property type="entry name" value="HEPATOCELLULAR CARCINOMA-ASSOCIATED ANTIGEN 66"/>
    <property type="match status" value="1"/>
</dbReference>
<dbReference type="InterPro" id="IPR055347">
    <property type="entry name" value="UTP6_N"/>
</dbReference>
<name>A0A976MC40_THEOR</name>
<evidence type="ECO:0000256" key="1">
    <source>
        <dbReference type="ARBA" id="ARBA00004604"/>
    </source>
</evidence>
<sequence>MADKVQKQLEDLVPDLQELLSQELFSLKEVKNIIERRRGFEFEIISPDPAVSLDSYKKYIEYELELDKIIESRYRKMKKANKLKGIDTNEIINGDKSKIDLNYSGTSRKRLRVDMNNKRHIHRIFRRCLSRFISNTEVYNSYLSFCRQIKANKLFERVIMNGLSKNPNDENLWLILGSYVLKNRGIIASKNIIQRSLRIIPNNVNLILYLYKLEVKSLMEIVNTYGEDKESIEESISKCYIIFEYGCDNLSEEDSVKFYFSILSIMNQLLSLEEHKDRVEELLEKINGKMEGRRIPIIRLYNYQIKILEHLIWKSTSTGLVSTSDSTDTSTSTSGKEIDKDREDVLLRMFNECCTGGTNINPSKDSNKGMLIPVLQFIYNTVTSKNTENMEVDDDITEIMIDVNPSKGVEERLVNELNNDMGSSNKVNIDSDKEFLIKNYCIIENVYYICLLGSVPEYYDVKECKYTSNIANNEQLKKVKEVYSSYLVSRIEEIVKFTLELNPGDINEIYYHMKVLVHLSEKEDIKNNVRSKLLEKINGIMEKITTIKGLIGVNDELVQIILKLNVDIELKKKVFMSFKSLALNHFKFFINRIFKSEMSISEMIELFLIFYKHNEEYENLKIFLNKLGNMEEFSKFITRNSKYIDVRMYNDLIVYMTDRMEGKMEEMSTNDIEVSEVIKDVNILNGLLENKNMEVSRENKQKISNLNVKLSLFNRSIKV</sequence>
<dbReference type="PANTHER" id="PTHR23271:SF1">
    <property type="entry name" value="U3 SMALL NUCLEOLAR RNA-ASSOCIATED PROTEIN 6 HOMOLOG"/>
    <property type="match status" value="1"/>
</dbReference>
<gene>
    <name evidence="7" type="ORF">MACK_001034</name>
</gene>
<evidence type="ECO:0000256" key="2">
    <source>
        <dbReference type="ARBA" id="ARBA00022552"/>
    </source>
</evidence>
<keyword evidence="3" id="KW-0677">Repeat</keyword>
<reference evidence="7" key="1">
    <citation type="submission" date="2022-07" db="EMBL/GenBank/DDBJ databases">
        <title>Evaluation of T. orientalis genome assembly methods using nanopore sequencing and analysis of variation between genomes.</title>
        <authorList>
            <person name="Yam J."/>
            <person name="Micallef M.L."/>
            <person name="Liu M."/>
            <person name="Djordjevic S.P."/>
            <person name="Bogema D.R."/>
            <person name="Jenkins C."/>
        </authorList>
    </citation>
    <scope>NUCLEOTIDE SEQUENCE</scope>
    <source>
        <strain evidence="7">Goon Nure</strain>
    </source>
</reference>
<accession>A0A976MC40</accession>
<feature type="domain" description="U3 small nucleolar RNA-associated protein 6 N-terminal" evidence="6">
    <location>
        <begin position="9"/>
        <end position="85"/>
    </location>
</feature>
<dbReference type="Gene3D" id="1.25.40.10">
    <property type="entry name" value="Tetratricopeptide repeat domain"/>
    <property type="match status" value="1"/>
</dbReference>
<dbReference type="InterPro" id="IPR013949">
    <property type="entry name" value="Utp6"/>
</dbReference>
<evidence type="ECO:0000256" key="4">
    <source>
        <dbReference type="ARBA" id="ARBA00023242"/>
    </source>
</evidence>
<dbReference type="EMBL" id="CP056071">
    <property type="protein sequence ID" value="UKK01681.2"/>
    <property type="molecule type" value="Genomic_DNA"/>
</dbReference>
<evidence type="ECO:0000313" key="7">
    <source>
        <dbReference type="EMBL" id="UKK01681.2"/>
    </source>
</evidence>
<feature type="coiled-coil region" evidence="5">
    <location>
        <begin position="265"/>
        <end position="292"/>
    </location>
</feature>
<protein>
    <recommendedName>
        <fullName evidence="6">U3 small nucleolar RNA-associated protein 6 N-terminal domain-containing protein</fullName>
    </recommendedName>
</protein>
<keyword evidence="4" id="KW-0539">Nucleus</keyword>
<dbReference type="GO" id="GO:0030515">
    <property type="term" value="F:snoRNA binding"/>
    <property type="evidence" value="ECO:0007669"/>
    <property type="project" value="InterPro"/>
</dbReference>
<evidence type="ECO:0000313" key="8">
    <source>
        <dbReference type="Proteomes" id="UP000244811"/>
    </source>
</evidence>
<dbReference type="GO" id="GO:0000462">
    <property type="term" value="P:maturation of SSU-rRNA from tricistronic rRNA transcript (SSU-rRNA, 5.8S rRNA, LSU-rRNA)"/>
    <property type="evidence" value="ECO:0007669"/>
    <property type="project" value="InterPro"/>
</dbReference>
<dbReference type="GO" id="GO:0034388">
    <property type="term" value="C:Pwp2p-containing subcomplex of 90S preribosome"/>
    <property type="evidence" value="ECO:0007669"/>
    <property type="project" value="TreeGrafter"/>
</dbReference>
<dbReference type="GO" id="GO:0032040">
    <property type="term" value="C:small-subunit processome"/>
    <property type="evidence" value="ECO:0007669"/>
    <property type="project" value="TreeGrafter"/>
</dbReference>
<dbReference type="InterPro" id="IPR011990">
    <property type="entry name" value="TPR-like_helical_dom_sf"/>
</dbReference>
<organism evidence="7 8">
    <name type="scientific">Theileria orientalis</name>
    <dbReference type="NCBI Taxonomy" id="68886"/>
    <lineage>
        <taxon>Eukaryota</taxon>
        <taxon>Sar</taxon>
        <taxon>Alveolata</taxon>
        <taxon>Apicomplexa</taxon>
        <taxon>Aconoidasida</taxon>
        <taxon>Piroplasmida</taxon>
        <taxon>Theileriidae</taxon>
        <taxon>Theileria</taxon>
    </lineage>
</organism>
<evidence type="ECO:0000256" key="5">
    <source>
        <dbReference type="SAM" id="Coils"/>
    </source>
</evidence>
<keyword evidence="5" id="KW-0175">Coiled coil</keyword>
<comment type="subcellular location">
    <subcellularLocation>
        <location evidence="1">Nucleus</location>
        <location evidence="1">Nucleolus</location>
    </subcellularLocation>
</comment>
<evidence type="ECO:0000256" key="3">
    <source>
        <dbReference type="ARBA" id="ARBA00022737"/>
    </source>
</evidence>
<dbReference type="Proteomes" id="UP000244811">
    <property type="component" value="Chromosome 2"/>
</dbReference>